<dbReference type="GO" id="GO:0000976">
    <property type="term" value="F:transcription cis-regulatory region binding"/>
    <property type="evidence" value="ECO:0007669"/>
    <property type="project" value="TreeGrafter"/>
</dbReference>
<dbReference type="CDD" id="cd01392">
    <property type="entry name" value="HTH_LacI"/>
    <property type="match status" value="1"/>
</dbReference>
<dbReference type="PANTHER" id="PTHR30146:SF148">
    <property type="entry name" value="HTH-TYPE TRANSCRIPTIONAL REPRESSOR PURR-RELATED"/>
    <property type="match status" value="1"/>
</dbReference>
<dbReference type="Gene3D" id="3.40.50.2300">
    <property type="match status" value="2"/>
</dbReference>
<dbReference type="Pfam" id="PF13377">
    <property type="entry name" value="Peripla_BP_3"/>
    <property type="match status" value="1"/>
</dbReference>
<dbReference type="PANTHER" id="PTHR30146">
    <property type="entry name" value="LACI-RELATED TRANSCRIPTIONAL REPRESSOR"/>
    <property type="match status" value="1"/>
</dbReference>
<evidence type="ECO:0000256" key="2">
    <source>
        <dbReference type="ARBA" id="ARBA00023015"/>
    </source>
</evidence>
<keyword evidence="7" id="KW-1185">Reference proteome</keyword>
<keyword evidence="1" id="KW-0678">Repressor</keyword>
<dbReference type="SMART" id="SM00354">
    <property type="entry name" value="HTH_LACI"/>
    <property type="match status" value="1"/>
</dbReference>
<evidence type="ECO:0000313" key="7">
    <source>
        <dbReference type="Proteomes" id="UP000291269"/>
    </source>
</evidence>
<dbReference type="SUPFAM" id="SSF47413">
    <property type="entry name" value="lambda repressor-like DNA-binding domains"/>
    <property type="match status" value="1"/>
</dbReference>
<evidence type="ECO:0000256" key="1">
    <source>
        <dbReference type="ARBA" id="ARBA00022491"/>
    </source>
</evidence>
<protein>
    <submittedName>
        <fullName evidence="6">LacI family transcriptional regulator</fullName>
    </submittedName>
</protein>
<dbReference type="Pfam" id="PF00356">
    <property type="entry name" value="LacI"/>
    <property type="match status" value="1"/>
</dbReference>
<evidence type="ECO:0000313" key="6">
    <source>
        <dbReference type="EMBL" id="RXZ62356.1"/>
    </source>
</evidence>
<dbReference type="GO" id="GO:0003700">
    <property type="term" value="F:DNA-binding transcription factor activity"/>
    <property type="evidence" value="ECO:0007669"/>
    <property type="project" value="TreeGrafter"/>
</dbReference>
<dbReference type="EMBL" id="SDOZ01000002">
    <property type="protein sequence ID" value="RXZ62356.1"/>
    <property type="molecule type" value="Genomic_DNA"/>
</dbReference>
<feature type="domain" description="HTH lacI-type" evidence="5">
    <location>
        <begin position="10"/>
        <end position="66"/>
    </location>
</feature>
<gene>
    <name evidence="6" type="ORF">ESZ91_08165</name>
</gene>
<accession>A0A4V1QVE3</accession>
<keyword evidence="2" id="KW-0805">Transcription regulation</keyword>
<reference evidence="6 7" key="1">
    <citation type="journal article" date="2019" name="Gut">
        <title>Antibiotics-induced monodominance of a novel gut bacterial order.</title>
        <authorList>
            <person name="Hildebrand F."/>
            <person name="Moitinho-Silva L."/>
            <person name="Blasche S."/>
            <person name="Jahn M.T."/>
            <person name="Gossmann T.I."/>
            <person name="Heuerta-Cepas J."/>
            <person name="Hercog R."/>
            <person name="Luetge M."/>
            <person name="Bahram M."/>
            <person name="Pryszlak A."/>
            <person name="Alves R.J."/>
            <person name="Waszak S.M."/>
            <person name="Zhu A."/>
            <person name="Ye L."/>
            <person name="Costea P.I."/>
            <person name="Aalvink S."/>
            <person name="Belzer C."/>
            <person name="Forslund S.K."/>
            <person name="Sunagawa S."/>
            <person name="Hentschel U."/>
            <person name="Merten C."/>
            <person name="Patil K.R."/>
            <person name="Benes V."/>
            <person name="Bork P."/>
        </authorList>
    </citation>
    <scope>NUCLEOTIDE SEQUENCE [LARGE SCALE GENOMIC DNA]</scope>
    <source>
        <strain evidence="6 7">HDS1380</strain>
    </source>
</reference>
<comment type="caution">
    <text evidence="6">The sequence shown here is derived from an EMBL/GenBank/DDBJ whole genome shotgun (WGS) entry which is preliminary data.</text>
</comment>
<dbReference type="SUPFAM" id="SSF53822">
    <property type="entry name" value="Periplasmic binding protein-like I"/>
    <property type="match status" value="1"/>
</dbReference>
<dbReference type="Proteomes" id="UP000291269">
    <property type="component" value="Unassembled WGS sequence"/>
</dbReference>
<dbReference type="Gene3D" id="1.10.260.40">
    <property type="entry name" value="lambda repressor-like DNA-binding domains"/>
    <property type="match status" value="1"/>
</dbReference>
<keyword evidence="3" id="KW-0238">DNA-binding</keyword>
<dbReference type="OrthoDB" id="1776574at2"/>
<name>A0A4V1QVE3_9FIRM</name>
<dbReference type="InterPro" id="IPR000843">
    <property type="entry name" value="HTH_LacI"/>
</dbReference>
<evidence type="ECO:0000256" key="4">
    <source>
        <dbReference type="ARBA" id="ARBA00023163"/>
    </source>
</evidence>
<sequence>MAKSEESLKTTIKDIARACGVSVGLVSRILNGDETLRCTPQTREKILREIERTSYTPNYNARMLANNSVKEESDIRIGYITYKGAVMKPNPFFDRIIEGITAILINSRCQVYQYYIDEVHELYRQKKPLCEKKLDGLVLFGSIDDDGLIQWLRRQSLYISSIYGDIIENADFVGSDLSSTINLMLDYIARLGYKEIGIVSGDRHREPALFTYAESIGLHIVKQFSFNAENEMRRSYEMMKWRLEQGLKPPQVMCCMNDEMALGVMNAALDAGLRVPEDVSVTGHDDILKSSYSRVPLTTVRIYKEEIGRLVTDLLLERINYKRKFPVKLLVPCELVVRKSIQKNGKVTRRNDE</sequence>
<dbReference type="InterPro" id="IPR010982">
    <property type="entry name" value="Lambda_DNA-bd_dom_sf"/>
</dbReference>
<dbReference type="AlphaFoldDB" id="A0A4V1QVE3"/>
<dbReference type="InterPro" id="IPR028082">
    <property type="entry name" value="Peripla_BP_I"/>
</dbReference>
<organism evidence="6 7">
    <name type="scientific">Candidatus Borkfalkia ceftriaxoniphila</name>
    <dbReference type="NCBI Taxonomy" id="2508949"/>
    <lineage>
        <taxon>Bacteria</taxon>
        <taxon>Bacillati</taxon>
        <taxon>Bacillota</taxon>
        <taxon>Clostridia</taxon>
        <taxon>Christensenellales</taxon>
        <taxon>Christensenellaceae</taxon>
        <taxon>Candidatus Borkfalkia</taxon>
    </lineage>
</organism>
<proteinExistence type="predicted"/>
<evidence type="ECO:0000256" key="3">
    <source>
        <dbReference type="ARBA" id="ARBA00023125"/>
    </source>
</evidence>
<dbReference type="PROSITE" id="PS50932">
    <property type="entry name" value="HTH_LACI_2"/>
    <property type="match status" value="1"/>
</dbReference>
<dbReference type="InterPro" id="IPR046335">
    <property type="entry name" value="LacI/GalR-like_sensor"/>
</dbReference>
<evidence type="ECO:0000259" key="5">
    <source>
        <dbReference type="PROSITE" id="PS50932"/>
    </source>
</evidence>
<keyword evidence="4" id="KW-0804">Transcription</keyword>